<dbReference type="InterPro" id="IPR001878">
    <property type="entry name" value="Znf_CCHC"/>
</dbReference>
<name>A0A9Q3ENL8_9BASI</name>
<dbReference type="GO" id="GO:0008270">
    <property type="term" value="F:zinc ion binding"/>
    <property type="evidence" value="ECO:0007669"/>
    <property type="project" value="UniProtKB-KW"/>
</dbReference>
<proteinExistence type="predicted"/>
<keyword evidence="6" id="KW-1185">Reference proteome</keyword>
<evidence type="ECO:0000256" key="3">
    <source>
        <dbReference type="SAM" id="MobiDB-lite"/>
    </source>
</evidence>
<dbReference type="GO" id="GO:0003676">
    <property type="term" value="F:nucleic acid binding"/>
    <property type="evidence" value="ECO:0007669"/>
    <property type="project" value="InterPro"/>
</dbReference>
<comment type="caution">
    <text evidence="5">The sequence shown here is derived from an EMBL/GenBank/DDBJ whole genome shotgun (WGS) entry which is preliminary data.</text>
</comment>
<dbReference type="SUPFAM" id="SSF57756">
    <property type="entry name" value="Retrovirus zinc finger-like domains"/>
    <property type="match status" value="1"/>
</dbReference>
<keyword evidence="2" id="KW-0863">Zinc-finger</keyword>
<dbReference type="Pfam" id="PF00098">
    <property type="entry name" value="zf-CCHC"/>
    <property type="match status" value="1"/>
</dbReference>
<keyword evidence="2" id="KW-0862">Zinc</keyword>
<dbReference type="SMART" id="SM00343">
    <property type="entry name" value="ZnF_C2HC"/>
    <property type="match status" value="1"/>
</dbReference>
<evidence type="ECO:0000313" key="5">
    <source>
        <dbReference type="EMBL" id="MBW0522350.1"/>
    </source>
</evidence>
<dbReference type="EMBL" id="AVOT02029499">
    <property type="protein sequence ID" value="MBW0522350.1"/>
    <property type="molecule type" value="Genomic_DNA"/>
</dbReference>
<organism evidence="5 6">
    <name type="scientific">Austropuccinia psidii MF-1</name>
    <dbReference type="NCBI Taxonomy" id="1389203"/>
    <lineage>
        <taxon>Eukaryota</taxon>
        <taxon>Fungi</taxon>
        <taxon>Dikarya</taxon>
        <taxon>Basidiomycota</taxon>
        <taxon>Pucciniomycotina</taxon>
        <taxon>Pucciniomycetes</taxon>
        <taxon>Pucciniales</taxon>
        <taxon>Sphaerophragmiaceae</taxon>
        <taxon>Austropuccinia</taxon>
    </lineage>
</organism>
<reference evidence="5" key="1">
    <citation type="submission" date="2021-03" db="EMBL/GenBank/DDBJ databases">
        <title>Draft genome sequence of rust myrtle Austropuccinia psidii MF-1, a brazilian biotype.</title>
        <authorList>
            <person name="Quecine M.C."/>
            <person name="Pachon D.M.R."/>
            <person name="Bonatelli M.L."/>
            <person name="Correr F.H."/>
            <person name="Franceschini L.M."/>
            <person name="Leite T.F."/>
            <person name="Margarido G.R.A."/>
            <person name="Almeida C.A."/>
            <person name="Ferrarezi J.A."/>
            <person name="Labate C.A."/>
        </authorList>
    </citation>
    <scope>NUCLEOTIDE SEQUENCE</scope>
    <source>
        <strain evidence="5">MF-1</strain>
    </source>
</reference>
<dbReference type="Proteomes" id="UP000765509">
    <property type="component" value="Unassembled WGS sequence"/>
</dbReference>
<sequence>MSPVHLRDIGIPKNQPEDREGLSRTRRPGRRHLGHSGRWQGIEGNDTHSSIKLLIQKKPQTRGLEGYGLSSSAPPTPQRPFAMEHGQQEVQPSIPLDGTWSKLEEDMFQRDRLQRPQGSFKEKTRIQQKKQDLFQPKAERVRPNDPEAVGLGERSEQKPEIVVNTSRISSPTNQNFTLTQIEHNVVTTESNLNSDNLWLQMSQLEVKTQELFDDLKRINESFQRNAILQEATIKAIQESCVQLRKASEETNKRMNQVFEEQHHCKRDRNCLYEDINKLFNVYQNMKPQPQGHALENPYHQEEIKPDALLVSKARSPSQNQDGDNMSYSEKDALRQLPEASNGPKLSGTGEYDHMELLDDIDGLFIDVPSIPDYWITDRLNTEFKQHASIWYTEMKEIHGRWNWPWWKSQIIQNNRNDPYEWCLRQSKRLKAIDTQMNIQMRNHKLLTQMPGESEHAVKSRCNKNCTLDDISNTLKDVRKRTNIGKYSPYKSSGFQEKQPFKVEFKEKTRERVAEVAKKKNSCHNCGSTDHYANNCPKPKKNVYGIEKVPEDSESDSMGYSIREQSDNDQDPRE</sequence>
<feature type="region of interest" description="Disordered" evidence="3">
    <location>
        <begin position="1"/>
        <end position="45"/>
    </location>
</feature>
<keyword evidence="2" id="KW-0479">Metal-binding</keyword>
<protein>
    <recommendedName>
        <fullName evidence="4">CCHC-type domain-containing protein</fullName>
    </recommendedName>
</protein>
<feature type="region of interest" description="Disordered" evidence="3">
    <location>
        <begin position="528"/>
        <end position="573"/>
    </location>
</feature>
<feature type="domain" description="CCHC-type" evidence="4">
    <location>
        <begin position="522"/>
        <end position="537"/>
    </location>
</feature>
<accession>A0A9Q3ENL8</accession>
<dbReference type="Gene3D" id="4.10.60.10">
    <property type="entry name" value="Zinc finger, CCHC-type"/>
    <property type="match status" value="1"/>
</dbReference>
<dbReference type="PROSITE" id="PS50158">
    <property type="entry name" value="ZF_CCHC"/>
    <property type="match status" value="1"/>
</dbReference>
<dbReference type="InterPro" id="IPR036875">
    <property type="entry name" value="Znf_CCHC_sf"/>
</dbReference>
<feature type="region of interest" description="Disordered" evidence="3">
    <location>
        <begin position="138"/>
        <end position="160"/>
    </location>
</feature>
<evidence type="ECO:0000313" key="6">
    <source>
        <dbReference type="Proteomes" id="UP000765509"/>
    </source>
</evidence>
<keyword evidence="1" id="KW-0507">mRNA processing</keyword>
<dbReference type="AlphaFoldDB" id="A0A9Q3ENL8"/>
<evidence type="ECO:0000256" key="2">
    <source>
        <dbReference type="PROSITE-ProRule" id="PRU00047"/>
    </source>
</evidence>
<evidence type="ECO:0000259" key="4">
    <source>
        <dbReference type="PROSITE" id="PS50158"/>
    </source>
</evidence>
<feature type="compositionally biased region" description="Basic residues" evidence="3">
    <location>
        <begin position="24"/>
        <end position="35"/>
    </location>
</feature>
<gene>
    <name evidence="5" type="ORF">O181_062065</name>
</gene>
<feature type="compositionally biased region" description="Basic and acidic residues" evidence="3">
    <location>
        <begin position="1"/>
        <end position="23"/>
    </location>
</feature>
<dbReference type="GO" id="GO:0006397">
    <property type="term" value="P:mRNA processing"/>
    <property type="evidence" value="ECO:0007669"/>
    <property type="project" value="UniProtKB-KW"/>
</dbReference>
<feature type="compositionally biased region" description="Basic and acidic residues" evidence="3">
    <location>
        <begin position="563"/>
        <end position="573"/>
    </location>
</feature>
<evidence type="ECO:0000256" key="1">
    <source>
        <dbReference type="ARBA" id="ARBA00022664"/>
    </source>
</evidence>